<feature type="transmembrane region" description="Helical" evidence="8">
    <location>
        <begin position="433"/>
        <end position="451"/>
    </location>
</feature>
<evidence type="ECO:0000256" key="7">
    <source>
        <dbReference type="RuleBase" id="RU362091"/>
    </source>
</evidence>
<evidence type="ECO:0000256" key="3">
    <source>
        <dbReference type="ARBA" id="ARBA00022448"/>
    </source>
</evidence>
<comment type="similarity">
    <text evidence="2 7">Belongs to the sodium:solute symporter (SSF) (TC 2.A.21) family.</text>
</comment>
<dbReference type="PROSITE" id="PS50283">
    <property type="entry name" value="NA_SOLUT_SYMP_3"/>
    <property type="match status" value="1"/>
</dbReference>
<comment type="subcellular location">
    <subcellularLocation>
        <location evidence="1">Membrane</location>
        <topology evidence="1">Multi-pass membrane protein</topology>
    </subcellularLocation>
</comment>
<proteinExistence type="inferred from homology"/>
<feature type="transmembrane region" description="Helical" evidence="8">
    <location>
        <begin position="330"/>
        <end position="358"/>
    </location>
</feature>
<dbReference type="NCBIfam" id="NF046076">
    <property type="entry name" value="monocarbox_MctP"/>
    <property type="match status" value="1"/>
</dbReference>
<evidence type="ECO:0000256" key="8">
    <source>
        <dbReference type="SAM" id="Phobius"/>
    </source>
</evidence>
<dbReference type="PANTHER" id="PTHR48086">
    <property type="entry name" value="SODIUM/PROLINE SYMPORTER-RELATED"/>
    <property type="match status" value="1"/>
</dbReference>
<evidence type="ECO:0000313" key="10">
    <source>
        <dbReference type="Proteomes" id="UP000321820"/>
    </source>
</evidence>
<evidence type="ECO:0000256" key="5">
    <source>
        <dbReference type="ARBA" id="ARBA00022989"/>
    </source>
</evidence>
<feature type="transmembrane region" description="Helical" evidence="8">
    <location>
        <begin position="128"/>
        <end position="145"/>
    </location>
</feature>
<dbReference type="Pfam" id="PF00474">
    <property type="entry name" value="SSF"/>
    <property type="match status" value="1"/>
</dbReference>
<organism evidence="9 10">
    <name type="scientific">Terriglobus albidus</name>
    <dbReference type="NCBI Taxonomy" id="1592106"/>
    <lineage>
        <taxon>Bacteria</taxon>
        <taxon>Pseudomonadati</taxon>
        <taxon>Acidobacteriota</taxon>
        <taxon>Terriglobia</taxon>
        <taxon>Terriglobales</taxon>
        <taxon>Acidobacteriaceae</taxon>
        <taxon>Terriglobus</taxon>
    </lineage>
</organism>
<dbReference type="PANTHER" id="PTHR48086:SF8">
    <property type="entry name" value="MONOCARBOXYLIC ACID PERMEASE"/>
    <property type="match status" value="1"/>
</dbReference>
<dbReference type="Proteomes" id="UP000321820">
    <property type="component" value="Chromosome"/>
</dbReference>
<feature type="transmembrane region" description="Helical" evidence="8">
    <location>
        <begin position="76"/>
        <end position="96"/>
    </location>
</feature>
<evidence type="ECO:0000256" key="2">
    <source>
        <dbReference type="ARBA" id="ARBA00006434"/>
    </source>
</evidence>
<feature type="transmembrane region" description="Helical" evidence="8">
    <location>
        <begin position="49"/>
        <end position="70"/>
    </location>
</feature>
<dbReference type="GO" id="GO:0005886">
    <property type="term" value="C:plasma membrane"/>
    <property type="evidence" value="ECO:0007669"/>
    <property type="project" value="TreeGrafter"/>
</dbReference>
<dbReference type="InterPro" id="IPR038377">
    <property type="entry name" value="Na/Glc_symporter_sf"/>
</dbReference>
<evidence type="ECO:0000256" key="4">
    <source>
        <dbReference type="ARBA" id="ARBA00022692"/>
    </source>
</evidence>
<name>A0A5B9EG42_9BACT</name>
<feature type="transmembrane region" description="Helical" evidence="8">
    <location>
        <begin position="165"/>
        <end position="183"/>
    </location>
</feature>
<feature type="transmembrane region" description="Helical" evidence="8">
    <location>
        <begin position="242"/>
        <end position="259"/>
    </location>
</feature>
<dbReference type="CDD" id="cd10322">
    <property type="entry name" value="SLC5sbd"/>
    <property type="match status" value="1"/>
</dbReference>
<dbReference type="Gene3D" id="1.20.1730.10">
    <property type="entry name" value="Sodium/glucose cotransporter"/>
    <property type="match status" value="1"/>
</dbReference>
<dbReference type="GO" id="GO:0022857">
    <property type="term" value="F:transmembrane transporter activity"/>
    <property type="evidence" value="ECO:0007669"/>
    <property type="project" value="InterPro"/>
</dbReference>
<evidence type="ECO:0000256" key="6">
    <source>
        <dbReference type="ARBA" id="ARBA00023136"/>
    </source>
</evidence>
<feature type="transmembrane region" description="Helical" evidence="8">
    <location>
        <begin position="280"/>
        <end position="305"/>
    </location>
</feature>
<feature type="transmembrane region" description="Helical" evidence="8">
    <location>
        <begin position="408"/>
        <end position="426"/>
    </location>
</feature>
<dbReference type="OrthoDB" id="9810181at2"/>
<keyword evidence="3" id="KW-0813">Transport</keyword>
<feature type="transmembrane region" description="Helical" evidence="8">
    <location>
        <begin position="195"/>
        <end position="212"/>
    </location>
</feature>
<reference evidence="9 10" key="1">
    <citation type="submission" date="2019-08" db="EMBL/GenBank/DDBJ databases">
        <title>Complete genome sequence of Terriglobus albidus strain ORNL.</title>
        <authorList>
            <person name="Podar M."/>
        </authorList>
    </citation>
    <scope>NUCLEOTIDE SEQUENCE [LARGE SCALE GENOMIC DNA]</scope>
    <source>
        <strain evidence="9 10">ORNL</strain>
    </source>
</reference>
<sequence length="511" mass="54237">MPATIHTTALAVFCAFFVLVTLAGFWAARWRRPDGGIHSLEEWGLAGRSFGTWITWFLIGGDLYTAYTVIAVPSALYGGGAMAFFAVPYAIIAYPYMMMVLPRLWAVSHRHGYVTFADFVSGRFGNRALTIAIGVTGILALMPYIALQLVGMQAVIAAMGVHGEWPLVAAFIILAAYTYSSGLRAPAVIAIVKDIMLYVMVFTAIIVLPLKLGGYGHIFSTAAAALATHKPAGSLLLKPPQYLAYSSLAIGSAIALMLYPHTATGVLSAKSANVVRRNAALLPAYSFLLGLIALLGYVALTAGIAPKTAAGTLDSSAVVPTLFISMFPGWFSGFCLAAIGIGALVPAAIMSIAAANLFTRNLLAEVIGRHLTPAQESNTAKIVSLVIKFGALIFVLLASSSYAIEMQLLGGIWIGQIFPAVVLGCFTRKLHPWALFSGWGAGMITGTWMAWSLQLKSSAYPLHLFGQTYTIYAAIPALLVNLALALALTPLFNTLGLCKGTDQTQPEDYIA</sequence>
<dbReference type="InterPro" id="IPR001734">
    <property type="entry name" value="Na/solute_symporter"/>
</dbReference>
<protein>
    <submittedName>
        <fullName evidence="9">Sodium:solute symporter</fullName>
    </submittedName>
</protein>
<dbReference type="EMBL" id="CP042806">
    <property type="protein sequence ID" value="QEE29411.1"/>
    <property type="molecule type" value="Genomic_DNA"/>
</dbReference>
<feature type="transmembrane region" description="Helical" evidence="8">
    <location>
        <begin position="6"/>
        <end position="28"/>
    </location>
</feature>
<gene>
    <name evidence="9" type="ORF">FTW19_16240</name>
</gene>
<dbReference type="RefSeq" id="WP_147648603.1">
    <property type="nucleotide sequence ID" value="NZ_CP042806.1"/>
</dbReference>
<evidence type="ECO:0000313" key="9">
    <source>
        <dbReference type="EMBL" id="QEE29411.1"/>
    </source>
</evidence>
<dbReference type="AlphaFoldDB" id="A0A5B9EG42"/>
<dbReference type="KEGG" id="talb:FTW19_16240"/>
<keyword evidence="10" id="KW-1185">Reference proteome</keyword>
<feature type="transmembrane region" description="Helical" evidence="8">
    <location>
        <begin position="471"/>
        <end position="492"/>
    </location>
</feature>
<keyword evidence="5 8" id="KW-1133">Transmembrane helix</keyword>
<feature type="transmembrane region" description="Helical" evidence="8">
    <location>
        <begin position="379"/>
        <end position="402"/>
    </location>
</feature>
<keyword evidence="6 8" id="KW-0472">Membrane</keyword>
<accession>A0A5B9EG42</accession>
<dbReference type="InterPro" id="IPR050277">
    <property type="entry name" value="Sodium:Solute_Symporter"/>
</dbReference>
<keyword evidence="4 8" id="KW-0812">Transmembrane</keyword>
<evidence type="ECO:0000256" key="1">
    <source>
        <dbReference type="ARBA" id="ARBA00004141"/>
    </source>
</evidence>